<evidence type="ECO:0000256" key="3">
    <source>
        <dbReference type="ARBA" id="ARBA00012389"/>
    </source>
</evidence>
<protein>
    <recommendedName>
        <fullName evidence="3">nicotinate-nucleotide adenylyltransferase</fullName>
        <ecNumber evidence="3">2.7.7.18</ecNumber>
    </recommendedName>
</protein>
<evidence type="ECO:0000256" key="7">
    <source>
        <dbReference type="ARBA" id="ARBA00022741"/>
    </source>
</evidence>
<evidence type="ECO:0000256" key="9">
    <source>
        <dbReference type="ARBA" id="ARBA00023027"/>
    </source>
</evidence>
<dbReference type="NCBIfam" id="TIGR00482">
    <property type="entry name" value="nicotinate (nicotinamide) nucleotide adenylyltransferase"/>
    <property type="match status" value="1"/>
</dbReference>
<proteinExistence type="predicted"/>
<dbReference type="EMBL" id="DSPX01000073">
    <property type="protein sequence ID" value="HGG00491.1"/>
    <property type="molecule type" value="Genomic_DNA"/>
</dbReference>
<reference evidence="12" key="1">
    <citation type="journal article" date="2020" name="mSystems">
        <title>Genome- and Community-Level Interaction Insights into Carbon Utilization and Element Cycling Functions of Hydrothermarchaeota in Hydrothermal Sediment.</title>
        <authorList>
            <person name="Zhou Z."/>
            <person name="Liu Y."/>
            <person name="Xu W."/>
            <person name="Pan J."/>
            <person name="Luo Z.H."/>
            <person name="Li M."/>
        </authorList>
    </citation>
    <scope>NUCLEOTIDE SEQUENCE [LARGE SCALE GENOMIC DNA]</scope>
    <source>
        <strain evidence="12">SpSt-374</strain>
    </source>
</reference>
<dbReference type="PANTHER" id="PTHR39321:SF3">
    <property type="entry name" value="PHOSPHOPANTETHEINE ADENYLYLTRANSFERASE"/>
    <property type="match status" value="1"/>
</dbReference>
<feature type="domain" description="Cytidyltransferase-like" evidence="11">
    <location>
        <begin position="5"/>
        <end position="165"/>
    </location>
</feature>
<dbReference type="CDD" id="cd02165">
    <property type="entry name" value="NMNAT"/>
    <property type="match status" value="1"/>
</dbReference>
<dbReference type="Gene3D" id="3.40.50.620">
    <property type="entry name" value="HUPs"/>
    <property type="match status" value="1"/>
</dbReference>
<dbReference type="NCBIfam" id="TIGR00125">
    <property type="entry name" value="cyt_tran_rel"/>
    <property type="match status" value="1"/>
</dbReference>
<keyword evidence="8" id="KW-0067">ATP-binding</keyword>
<gene>
    <name evidence="12" type="ORF">ENR15_07530</name>
</gene>
<dbReference type="GO" id="GO:0005524">
    <property type="term" value="F:ATP binding"/>
    <property type="evidence" value="ECO:0007669"/>
    <property type="project" value="UniProtKB-KW"/>
</dbReference>
<dbReference type="UniPathway" id="UPA00253">
    <property type="reaction ID" value="UER00332"/>
</dbReference>
<organism evidence="12">
    <name type="scientific">Planktothricoides sp. SpSt-374</name>
    <dbReference type="NCBI Taxonomy" id="2282167"/>
    <lineage>
        <taxon>Bacteria</taxon>
        <taxon>Bacillati</taxon>
        <taxon>Cyanobacteriota</taxon>
        <taxon>Cyanophyceae</taxon>
        <taxon>Oscillatoriophycideae</taxon>
        <taxon>Oscillatoriales</taxon>
        <taxon>Oscillatoriaceae</taxon>
        <taxon>Planktothricoides</taxon>
    </lineage>
</organism>
<dbReference type="GO" id="GO:0009435">
    <property type="term" value="P:NAD+ biosynthetic process"/>
    <property type="evidence" value="ECO:0007669"/>
    <property type="project" value="UniProtKB-UniPathway"/>
</dbReference>
<dbReference type="EC" id="2.7.7.18" evidence="3"/>
<keyword evidence="4" id="KW-0662">Pyridine nucleotide biosynthesis</keyword>
<keyword evidence="5 12" id="KW-0808">Transferase</keyword>
<evidence type="ECO:0000259" key="11">
    <source>
        <dbReference type="Pfam" id="PF01467"/>
    </source>
</evidence>
<name>A0A7C3VPE6_9CYAN</name>
<keyword evidence="6 12" id="KW-0548">Nucleotidyltransferase</keyword>
<dbReference type="AlphaFoldDB" id="A0A7C3VPE6"/>
<dbReference type="InterPro" id="IPR005248">
    <property type="entry name" value="NadD/NMNAT"/>
</dbReference>
<dbReference type="PANTHER" id="PTHR39321">
    <property type="entry name" value="NICOTINATE-NUCLEOTIDE ADENYLYLTRANSFERASE-RELATED"/>
    <property type="match status" value="1"/>
</dbReference>
<comment type="caution">
    <text evidence="12">The sequence shown here is derived from an EMBL/GenBank/DDBJ whole genome shotgun (WGS) entry which is preliminary data.</text>
</comment>
<evidence type="ECO:0000313" key="12">
    <source>
        <dbReference type="EMBL" id="HGG00491.1"/>
    </source>
</evidence>
<evidence type="ECO:0000256" key="4">
    <source>
        <dbReference type="ARBA" id="ARBA00022642"/>
    </source>
</evidence>
<evidence type="ECO:0000256" key="6">
    <source>
        <dbReference type="ARBA" id="ARBA00022695"/>
    </source>
</evidence>
<evidence type="ECO:0000256" key="10">
    <source>
        <dbReference type="ARBA" id="ARBA00048721"/>
    </source>
</evidence>
<keyword evidence="9" id="KW-0520">NAD</keyword>
<dbReference type="InterPro" id="IPR014729">
    <property type="entry name" value="Rossmann-like_a/b/a_fold"/>
</dbReference>
<evidence type="ECO:0000256" key="2">
    <source>
        <dbReference type="ARBA" id="ARBA00005019"/>
    </source>
</evidence>
<comment type="pathway">
    <text evidence="2">Cofactor biosynthesis; NAD(+) biosynthesis; deamido-NAD(+) from nicotinate D-ribonucleotide: step 1/1.</text>
</comment>
<comment type="function">
    <text evidence="1">Catalyzes the reversible adenylation of nicotinate mononucleotide (NaMN) to nicotinic acid adenine dinucleotide (NaAD).</text>
</comment>
<dbReference type="InterPro" id="IPR004821">
    <property type="entry name" value="Cyt_trans-like"/>
</dbReference>
<keyword evidence="7" id="KW-0547">Nucleotide-binding</keyword>
<sequence>MKIALFGTSADPPTTGHQAILSWLCGEFDWVAVWAADNPMKSEQQTPLNHRSAMLRLVVAEIQQTDANIGFYSELSSPYTIDTLERARQLWPDALFTLVIGADLVGQIHRWYRAAELLAQVPLLVVPRSGYAINATDRERLQQMGARVRLATFVPPAISSTAYRQGEDRNGDIIPPVVKEYIRRHNLF</sequence>
<evidence type="ECO:0000256" key="1">
    <source>
        <dbReference type="ARBA" id="ARBA00002324"/>
    </source>
</evidence>
<evidence type="ECO:0000256" key="5">
    <source>
        <dbReference type="ARBA" id="ARBA00022679"/>
    </source>
</evidence>
<dbReference type="SUPFAM" id="SSF52374">
    <property type="entry name" value="Nucleotidylyl transferase"/>
    <property type="match status" value="1"/>
</dbReference>
<accession>A0A7C3VPE6</accession>
<comment type="catalytic activity">
    <reaction evidence="10">
        <text>nicotinate beta-D-ribonucleotide + ATP + H(+) = deamido-NAD(+) + diphosphate</text>
        <dbReference type="Rhea" id="RHEA:22860"/>
        <dbReference type="ChEBI" id="CHEBI:15378"/>
        <dbReference type="ChEBI" id="CHEBI:30616"/>
        <dbReference type="ChEBI" id="CHEBI:33019"/>
        <dbReference type="ChEBI" id="CHEBI:57502"/>
        <dbReference type="ChEBI" id="CHEBI:58437"/>
        <dbReference type="EC" id="2.7.7.18"/>
    </reaction>
</comment>
<evidence type="ECO:0000256" key="8">
    <source>
        <dbReference type="ARBA" id="ARBA00022840"/>
    </source>
</evidence>
<dbReference type="NCBIfam" id="NF000842">
    <property type="entry name" value="PRK00071.2-1"/>
    <property type="match status" value="1"/>
</dbReference>
<dbReference type="Pfam" id="PF01467">
    <property type="entry name" value="CTP_transf_like"/>
    <property type="match status" value="1"/>
</dbReference>
<dbReference type="GO" id="GO:0004515">
    <property type="term" value="F:nicotinate-nucleotide adenylyltransferase activity"/>
    <property type="evidence" value="ECO:0007669"/>
    <property type="project" value="UniProtKB-EC"/>
</dbReference>